<dbReference type="OrthoDB" id="4393931at2"/>
<reference evidence="2" key="1">
    <citation type="submission" date="2016-11" db="EMBL/GenBank/DDBJ databases">
        <authorList>
            <person name="Varghese N."/>
            <person name="Submissions S."/>
        </authorList>
    </citation>
    <scope>NUCLEOTIDE SEQUENCE [LARGE SCALE GENOMIC DNA]</scope>
    <source>
        <strain evidence="2">DSM 100572</strain>
    </source>
</reference>
<gene>
    <name evidence="1" type="ORF">SAMN05444281_1807</name>
</gene>
<evidence type="ECO:0000313" key="1">
    <source>
        <dbReference type="EMBL" id="SHH74723.1"/>
    </source>
</evidence>
<dbReference type="RefSeq" id="WP_073120677.1">
    <property type="nucleotide sequence ID" value="NZ_BMEN01000003.1"/>
</dbReference>
<evidence type="ECO:0000313" key="2">
    <source>
        <dbReference type="Proteomes" id="UP000184109"/>
    </source>
</evidence>
<proteinExistence type="predicted"/>
<organism evidence="1 2">
    <name type="scientific">Wenyingzhuangia marina</name>
    <dbReference type="NCBI Taxonomy" id="1195760"/>
    <lineage>
        <taxon>Bacteria</taxon>
        <taxon>Pseudomonadati</taxon>
        <taxon>Bacteroidota</taxon>
        <taxon>Flavobacteriia</taxon>
        <taxon>Flavobacteriales</taxon>
        <taxon>Flavobacteriaceae</taxon>
        <taxon>Wenyingzhuangia</taxon>
    </lineage>
</organism>
<keyword evidence="2" id="KW-1185">Reference proteome</keyword>
<dbReference type="AlphaFoldDB" id="A0A1M5VIK1"/>
<name>A0A1M5VIK1_9FLAO</name>
<sequence>MLRTKTILSENDFRILAGTIDFNCVSFYCSLSNNISNTKNIFLELLERLKVKLKVKRVTGESYYNIIKPLEQVYHDVAFWEQKLVANNKILVIFLNENNMTSFLLEKELKSSVHLTSNYYLLPLFKSVTNQQLQQDSSRIKEVLFDEEKTTNRLEKIIPLAYDGKIETLYVSSKNGVYGVYDDVNKTTMIDNEKNSGNMSLINLAAITTYLHRGKVFLLDPIDMPTSGVSIQAILKS</sequence>
<dbReference type="Proteomes" id="UP000184109">
    <property type="component" value="Unassembled WGS sequence"/>
</dbReference>
<protein>
    <submittedName>
        <fullName evidence="1">Uncharacterized protein</fullName>
    </submittedName>
</protein>
<accession>A0A1M5VIK1</accession>
<dbReference type="EMBL" id="FQXQ01000003">
    <property type="protein sequence ID" value="SHH74723.1"/>
    <property type="molecule type" value="Genomic_DNA"/>
</dbReference>
<dbReference type="STRING" id="1195760.SAMN05444281_1807"/>